<organism evidence="1 2">
    <name type="scientific">Pseudomonas fluorescens</name>
    <dbReference type="NCBI Taxonomy" id="294"/>
    <lineage>
        <taxon>Bacteria</taxon>
        <taxon>Pseudomonadati</taxon>
        <taxon>Pseudomonadota</taxon>
        <taxon>Gammaproteobacteria</taxon>
        <taxon>Pseudomonadales</taxon>
        <taxon>Pseudomonadaceae</taxon>
        <taxon>Pseudomonas</taxon>
    </lineage>
</organism>
<dbReference type="Proteomes" id="UP000076489">
    <property type="component" value="Unassembled WGS sequence"/>
</dbReference>
<evidence type="ECO:0000313" key="2">
    <source>
        <dbReference type="Proteomes" id="UP000076489"/>
    </source>
</evidence>
<dbReference type="RefSeq" id="WP_063340734.1">
    <property type="nucleotide sequence ID" value="NZ_LUKJ01000002.1"/>
</dbReference>
<protein>
    <submittedName>
        <fullName evidence="1">Uncharacterized protein</fullName>
    </submittedName>
</protein>
<accession>A0A161ZAF3</accession>
<reference evidence="2" key="1">
    <citation type="submission" date="2016-03" db="EMBL/GenBank/DDBJ databases">
        <authorList>
            <person name="Ray J."/>
            <person name="Price M."/>
            <person name="Deutschbauer A."/>
        </authorList>
    </citation>
    <scope>NUCLEOTIDE SEQUENCE [LARGE SCALE GENOMIC DNA]</scope>
    <source>
        <strain evidence="2">FW300-N1B4</strain>
    </source>
</reference>
<sequence>MLQQPPSIVAAPTTEAVVAAQNCHVQITKTDDGGYSFNADIVISGAKVSSVYCEGMEVYYEDLDRRWELGWRVAGIEQCPDDLDRCAPLYNAIADLKVLCDAGVSIVASHMRLIGLTHMVAVKPGRQAILLPTKSRGTIAPCAIEAAVWEAASQNQGAYIIDTVKDTSLAATMIKESQFRPSFMDCFKPLENGKQILGLYYRMVLAADRVARLHADFTSLAQFRFQEPATRSVQVR</sequence>
<proteinExistence type="predicted"/>
<dbReference type="AlphaFoldDB" id="A0A161ZAF3"/>
<reference evidence="1 2" key="2">
    <citation type="journal article" date="2018" name="Nature">
        <title>Mutant phenotypes for thousands of bacterial genes of unknown function.</title>
        <authorList>
            <person name="Price M.N."/>
            <person name="Wetmore K.M."/>
            <person name="Waters R.J."/>
            <person name="Callaghan M."/>
            <person name="Ray J."/>
            <person name="Liu H."/>
            <person name="Kuehl J.V."/>
            <person name="Melnyk R.A."/>
            <person name="Lamson J.S."/>
            <person name="Suh Y."/>
            <person name="Carlson H.K."/>
            <person name="Esquivel Z."/>
            <person name="Sadeeshkumar H."/>
            <person name="Chakraborty R."/>
            <person name="Zane G.M."/>
            <person name="Rubin B.E."/>
            <person name="Wall J.D."/>
            <person name="Visel A."/>
            <person name="Bristow J."/>
            <person name="Blow M.J."/>
            <person name="Arkin A.P."/>
            <person name="Deutschbauer A.M."/>
        </authorList>
    </citation>
    <scope>NUCLEOTIDE SEQUENCE [LARGE SCALE GENOMIC DNA]</scope>
    <source>
        <strain evidence="1 2">FW300-N1B4</strain>
    </source>
</reference>
<evidence type="ECO:0000313" key="1">
    <source>
        <dbReference type="EMBL" id="KZN20687.1"/>
    </source>
</evidence>
<comment type="caution">
    <text evidence="1">The sequence shown here is derived from an EMBL/GenBank/DDBJ whole genome shotgun (WGS) entry which is preliminary data.</text>
</comment>
<dbReference type="EMBL" id="LUKJ01000002">
    <property type="protein sequence ID" value="KZN20687.1"/>
    <property type="molecule type" value="Genomic_DNA"/>
</dbReference>
<gene>
    <name evidence="1" type="ORF">A1D17_03870</name>
</gene>
<name>A0A161ZAF3_PSEFL</name>